<comment type="caution">
    <text evidence="2">The sequence shown here is derived from an EMBL/GenBank/DDBJ whole genome shotgun (WGS) entry which is preliminary data.</text>
</comment>
<dbReference type="Proteomes" id="UP000762676">
    <property type="component" value="Unassembled WGS sequence"/>
</dbReference>
<name>A0AAV4GL43_9GAST</name>
<keyword evidence="2" id="KW-0808">Transferase</keyword>
<evidence type="ECO:0000256" key="1">
    <source>
        <dbReference type="SAM" id="Coils"/>
    </source>
</evidence>
<organism evidence="2 3">
    <name type="scientific">Elysia marginata</name>
    <dbReference type="NCBI Taxonomy" id="1093978"/>
    <lineage>
        <taxon>Eukaryota</taxon>
        <taxon>Metazoa</taxon>
        <taxon>Spiralia</taxon>
        <taxon>Lophotrochozoa</taxon>
        <taxon>Mollusca</taxon>
        <taxon>Gastropoda</taxon>
        <taxon>Heterobranchia</taxon>
        <taxon>Euthyneura</taxon>
        <taxon>Panpulmonata</taxon>
        <taxon>Sacoglossa</taxon>
        <taxon>Placobranchoidea</taxon>
        <taxon>Plakobranchidae</taxon>
        <taxon>Elysia</taxon>
    </lineage>
</organism>
<keyword evidence="3" id="KW-1185">Reference proteome</keyword>
<dbReference type="PANTHER" id="PTHR19446">
    <property type="entry name" value="REVERSE TRANSCRIPTASES"/>
    <property type="match status" value="1"/>
</dbReference>
<keyword evidence="1" id="KW-0175">Coiled coil</keyword>
<dbReference type="GO" id="GO:0003964">
    <property type="term" value="F:RNA-directed DNA polymerase activity"/>
    <property type="evidence" value="ECO:0007669"/>
    <property type="project" value="UniProtKB-KW"/>
</dbReference>
<accession>A0AAV4GL43</accession>
<reference evidence="2 3" key="1">
    <citation type="journal article" date="2021" name="Elife">
        <title>Chloroplast acquisition without the gene transfer in kleptoplastic sea slugs, Plakobranchus ocellatus.</title>
        <authorList>
            <person name="Maeda T."/>
            <person name="Takahashi S."/>
            <person name="Yoshida T."/>
            <person name="Shimamura S."/>
            <person name="Takaki Y."/>
            <person name="Nagai Y."/>
            <person name="Toyoda A."/>
            <person name="Suzuki Y."/>
            <person name="Arimoto A."/>
            <person name="Ishii H."/>
            <person name="Satoh N."/>
            <person name="Nishiyama T."/>
            <person name="Hasebe M."/>
            <person name="Maruyama T."/>
            <person name="Minagawa J."/>
            <person name="Obokata J."/>
            <person name="Shigenobu S."/>
        </authorList>
    </citation>
    <scope>NUCLEOTIDE SEQUENCE [LARGE SCALE GENOMIC DNA]</scope>
</reference>
<dbReference type="EMBL" id="BMAT01008461">
    <property type="protein sequence ID" value="GFR85401.1"/>
    <property type="molecule type" value="Genomic_DNA"/>
</dbReference>
<feature type="coiled-coil region" evidence="1">
    <location>
        <begin position="9"/>
        <end position="58"/>
    </location>
</feature>
<evidence type="ECO:0000313" key="2">
    <source>
        <dbReference type="EMBL" id="GFR85401.1"/>
    </source>
</evidence>
<keyword evidence="2" id="KW-0548">Nucleotidyltransferase</keyword>
<protein>
    <submittedName>
        <fullName evidence="2">LINE-1 reverse transcriptase homolog</fullName>
    </submittedName>
</protein>
<evidence type="ECO:0000313" key="3">
    <source>
        <dbReference type="Proteomes" id="UP000762676"/>
    </source>
</evidence>
<keyword evidence="2" id="KW-0695">RNA-directed DNA polymerase</keyword>
<gene>
    <name evidence="2" type="ORF">ElyMa_004172800</name>
</gene>
<proteinExistence type="predicted"/>
<dbReference type="AlphaFoldDB" id="A0AAV4GL43"/>
<sequence>MLEIRGLSIEHASTKKKKENAIVQNLEEEIKVLEDNFEENKTEELRVKKESLENIRKKYMEGVLIRSKARWIEQREKASSYFCRLEKRNFQSKRMTSLTKDDQTEITDPKYIVTKVKNFYSSLYQAKETTDIDRELQNLIQNLPKLTEDEAIKLNGEMTLKKATIALKNMKNNKSPGADGFTVEFYKFFWRDLGDFVLKSINESYRKGCMSVTQREGLIILIPKGDKSRKQYL</sequence>